<feature type="binding site" evidence="6">
    <location>
        <position position="141"/>
    </location>
    <ligand>
        <name>Zn(2+)</name>
        <dbReference type="ChEBI" id="CHEBI:29105"/>
    </ligand>
</feature>
<protein>
    <submittedName>
        <fullName evidence="9">Adiponectin receptor protein</fullName>
    </submittedName>
</protein>
<evidence type="ECO:0000313" key="10">
    <source>
        <dbReference type="EMBL" id="WPB05826.1"/>
    </source>
</evidence>
<dbReference type="Pfam" id="PF03006">
    <property type="entry name" value="HlyIII"/>
    <property type="match status" value="1"/>
</dbReference>
<feature type="transmembrane region" description="Helical" evidence="8">
    <location>
        <begin position="289"/>
        <end position="309"/>
    </location>
</feature>
<sequence>MPSSQTSPSTSPHRRSQRTRKPSDAQTTVDERQGICAENPPKLLFWHEIPSWQQDNECILSGYRPTWASIYVSFASLSYLNNQTVNSYSHLFGCALFAILPLYFKKIFFDHQPNACFADLVVVSVYCFGVSICFTFSAIFHILWNHSPSCYRLFNKLDYLGILVLMWGAGIPTIYYGFLCDHKIQLVYWVMTTTTALGCTYMTLSPRFASPQFRHWRAAFYAGFGLSSIIFVIHGLLLYGWELQRTRMSLKFMGWMGVTNLLGAAVYTARIPERWVRYKFDMFGASHQILHVAVMVAAWIHFEGLVAAFRDTHALPVACG</sequence>
<keyword evidence="6" id="KW-0479">Metal-binding</keyword>
<dbReference type="GO" id="GO:0016020">
    <property type="term" value="C:membrane"/>
    <property type="evidence" value="ECO:0007669"/>
    <property type="project" value="UniProtKB-SubCell"/>
</dbReference>
<dbReference type="OrthoDB" id="529367at2759"/>
<feature type="transmembrane region" description="Helical" evidence="8">
    <location>
        <begin position="159"/>
        <end position="179"/>
    </location>
</feature>
<feature type="transmembrane region" description="Helical" evidence="8">
    <location>
        <begin position="216"/>
        <end position="240"/>
    </location>
</feature>
<keyword evidence="6" id="KW-0862">Zinc</keyword>
<evidence type="ECO:0000313" key="9">
    <source>
        <dbReference type="EMBL" id="PIA91424.1"/>
    </source>
</evidence>
<feature type="binding site" evidence="6">
    <location>
        <position position="287"/>
    </location>
    <ligand>
        <name>Zn(2+)</name>
        <dbReference type="ChEBI" id="CHEBI:29105"/>
    </ligand>
</feature>
<evidence type="ECO:0000256" key="5">
    <source>
        <dbReference type="ARBA" id="ARBA00023136"/>
    </source>
</evidence>
<dbReference type="PANTHER" id="PTHR20855">
    <property type="entry name" value="ADIPOR/PROGESTIN RECEPTOR-RELATED"/>
    <property type="match status" value="1"/>
</dbReference>
<feature type="compositionally biased region" description="Low complexity" evidence="7">
    <location>
        <begin position="1"/>
        <end position="11"/>
    </location>
</feature>
<comment type="subcellular location">
    <subcellularLocation>
        <location evidence="1">Membrane</location>
        <topology evidence="1">Multi-pass membrane protein</topology>
    </subcellularLocation>
</comment>
<keyword evidence="3 8" id="KW-0812">Transmembrane</keyword>
<dbReference type="InterPro" id="IPR004254">
    <property type="entry name" value="AdipoR/HlyIII-related"/>
</dbReference>
<name>A0A2G5HFV1_CERBT</name>
<evidence type="ECO:0000256" key="8">
    <source>
        <dbReference type="SAM" id="Phobius"/>
    </source>
</evidence>
<dbReference type="Proteomes" id="UP000230605">
    <property type="component" value="Chromosome 7"/>
</dbReference>
<reference evidence="9 11" key="1">
    <citation type="submission" date="2015-10" db="EMBL/GenBank/DDBJ databases">
        <title>The cercosporin biosynthetic gene cluster was horizontally transferred to several fungal lineages and shown to be expanded in Cercospora beticola based on microsynteny with recipient genomes.</title>
        <authorList>
            <person name="De Jonge R."/>
            <person name="Ebert M.K."/>
            <person name="Suttle J.C."/>
            <person name="Jurick Ii W.M."/>
            <person name="Secor G.A."/>
            <person name="Thomma B.P."/>
            <person name="Van De Peer Y."/>
            <person name="Bolton M.D."/>
        </authorList>
    </citation>
    <scope>NUCLEOTIDE SEQUENCE [LARGE SCALE GENOMIC DNA]</scope>
    <source>
        <strain evidence="9 11">09-40</strain>
    </source>
</reference>
<keyword evidence="4 8" id="KW-1133">Transmembrane helix</keyword>
<evidence type="ECO:0000256" key="6">
    <source>
        <dbReference type="PIRSR" id="PIRSR604254-1"/>
    </source>
</evidence>
<comment type="similarity">
    <text evidence="2">Belongs to the ADIPOR family.</text>
</comment>
<feature type="transmembrane region" description="Helical" evidence="8">
    <location>
        <begin position="252"/>
        <end position="269"/>
    </location>
</feature>
<dbReference type="PANTHER" id="PTHR20855:SF52">
    <property type="entry name" value="ADIPONECTIN RECEPTOR PROTEIN"/>
    <property type="match status" value="1"/>
</dbReference>
<dbReference type="AlphaFoldDB" id="A0A2G5HFV1"/>
<evidence type="ECO:0000313" key="11">
    <source>
        <dbReference type="Proteomes" id="UP000230605"/>
    </source>
</evidence>
<evidence type="ECO:0000256" key="1">
    <source>
        <dbReference type="ARBA" id="ARBA00004141"/>
    </source>
</evidence>
<keyword evidence="12" id="KW-1185">Reference proteome</keyword>
<evidence type="ECO:0000313" key="12">
    <source>
        <dbReference type="Proteomes" id="UP001302367"/>
    </source>
</evidence>
<feature type="binding site" evidence="6">
    <location>
        <position position="291"/>
    </location>
    <ligand>
        <name>Zn(2+)</name>
        <dbReference type="ChEBI" id="CHEBI:29105"/>
    </ligand>
</feature>
<reference evidence="10 12" key="2">
    <citation type="submission" date="2023-09" db="EMBL/GenBank/DDBJ databases">
        <title>Complete-Gapless Cercospora beticola genome.</title>
        <authorList>
            <person name="Wyatt N.A."/>
            <person name="Spanner R.E."/>
            <person name="Bolton M.D."/>
        </authorList>
    </citation>
    <scope>NUCLEOTIDE SEQUENCE [LARGE SCALE GENOMIC DNA]</scope>
    <source>
        <strain evidence="10">Cb09-40</strain>
    </source>
</reference>
<dbReference type="GO" id="GO:0006882">
    <property type="term" value="P:intracellular zinc ion homeostasis"/>
    <property type="evidence" value="ECO:0007669"/>
    <property type="project" value="TreeGrafter"/>
</dbReference>
<organism evidence="9 11">
    <name type="scientific">Cercospora beticola</name>
    <name type="common">Sugarbeet leaf spot fungus</name>
    <dbReference type="NCBI Taxonomy" id="122368"/>
    <lineage>
        <taxon>Eukaryota</taxon>
        <taxon>Fungi</taxon>
        <taxon>Dikarya</taxon>
        <taxon>Ascomycota</taxon>
        <taxon>Pezizomycotina</taxon>
        <taxon>Dothideomycetes</taxon>
        <taxon>Dothideomycetidae</taxon>
        <taxon>Mycosphaerellales</taxon>
        <taxon>Mycosphaerellaceae</taxon>
        <taxon>Cercospora</taxon>
    </lineage>
</organism>
<dbReference type="GO" id="GO:0046872">
    <property type="term" value="F:metal ion binding"/>
    <property type="evidence" value="ECO:0007669"/>
    <property type="project" value="UniProtKB-KW"/>
</dbReference>
<evidence type="ECO:0000256" key="7">
    <source>
        <dbReference type="SAM" id="MobiDB-lite"/>
    </source>
</evidence>
<keyword evidence="5 8" id="KW-0472">Membrane</keyword>
<gene>
    <name evidence="9" type="ORF">CB0940_09828</name>
    <name evidence="10" type="ORF">RHO25_010480</name>
</gene>
<evidence type="ECO:0000256" key="3">
    <source>
        <dbReference type="ARBA" id="ARBA00022692"/>
    </source>
</evidence>
<feature type="transmembrane region" description="Helical" evidence="8">
    <location>
        <begin position="116"/>
        <end position="144"/>
    </location>
</feature>
<feature type="transmembrane region" description="Helical" evidence="8">
    <location>
        <begin position="186"/>
        <end position="204"/>
    </location>
</feature>
<feature type="region of interest" description="Disordered" evidence="7">
    <location>
        <begin position="1"/>
        <end position="31"/>
    </location>
</feature>
<proteinExistence type="inferred from homology"/>
<dbReference type="EMBL" id="CP134190">
    <property type="protein sequence ID" value="WPB05826.1"/>
    <property type="molecule type" value="Genomic_DNA"/>
</dbReference>
<evidence type="ECO:0000256" key="4">
    <source>
        <dbReference type="ARBA" id="ARBA00022989"/>
    </source>
</evidence>
<feature type="transmembrane region" description="Helical" evidence="8">
    <location>
        <begin position="87"/>
        <end position="104"/>
    </location>
</feature>
<dbReference type="GO" id="GO:0038023">
    <property type="term" value="F:signaling receptor activity"/>
    <property type="evidence" value="ECO:0007669"/>
    <property type="project" value="TreeGrafter"/>
</dbReference>
<dbReference type="EMBL" id="LKMD01000106">
    <property type="protein sequence ID" value="PIA91424.1"/>
    <property type="molecule type" value="Genomic_DNA"/>
</dbReference>
<accession>A0A2G5HFV1</accession>
<dbReference type="Proteomes" id="UP001302367">
    <property type="component" value="Chromosome 7"/>
</dbReference>
<evidence type="ECO:0000256" key="2">
    <source>
        <dbReference type="ARBA" id="ARBA00007018"/>
    </source>
</evidence>
<keyword evidence="9" id="KW-0675">Receptor</keyword>